<comment type="caution">
    <text evidence="2">The sequence shown here is derived from an EMBL/GenBank/DDBJ whole genome shotgun (WGS) entry which is preliminary data.</text>
</comment>
<dbReference type="OrthoDB" id="3267958at2"/>
<protein>
    <recommendedName>
        <fullName evidence="4">MuF-like minor capsid protein</fullName>
    </recommendedName>
</protein>
<dbReference type="RefSeq" id="WP_143911072.1">
    <property type="nucleotide sequence ID" value="NZ_VLNT01000001.1"/>
</dbReference>
<gene>
    <name evidence="2" type="ORF">FNM00_00570</name>
</gene>
<keyword evidence="3" id="KW-1185">Reference proteome</keyword>
<dbReference type="AlphaFoldDB" id="A0A554SP43"/>
<dbReference type="Pfam" id="PF25310">
    <property type="entry name" value="VG15"/>
    <property type="match status" value="1"/>
</dbReference>
<sequence>MPTLPDAADQHYRQIQKLEILALGATRRAWGRIDERFLSESWNEQIVRVLPAFVAIQQRAAFEGGTYAAMSLAEQGQYVAPVEFTAPQTFAGYASDGRPLGSLLYSPIIQAKSLIGGGLSADTALRTARKSLDRITITQVADVARQAAGADLASRPGTGYVRMVSAKACARCIVLAGRFYRWNAGFLRHPQCLCQHVATRVGDQAEAYANGLMDDPYKVFESMSGAEQAAAFGQYGAQAIRDGADISQVVNSRRGMTKNGLFTSEGTRYGNARRGLRPGQRRLTPEGIYDQASRFGHGRDWTIDRLREHGYVLPPGQVSGGALRGQREGWGQLGGGGQRRAAREAIEEARRTGVRDPRNRYTMTAAERRLYDAQMRYETALSGYSPYTSPGFGNAPDPYGRGLNRAGVSRRPVTQIELARAEREYRAYLASGGQVFTR</sequence>
<evidence type="ECO:0000256" key="1">
    <source>
        <dbReference type="SAM" id="MobiDB-lite"/>
    </source>
</evidence>
<proteinExistence type="predicted"/>
<organism evidence="2 3">
    <name type="scientific">Aeromicrobium piscarium</name>
    <dbReference type="NCBI Taxonomy" id="2590901"/>
    <lineage>
        <taxon>Bacteria</taxon>
        <taxon>Bacillati</taxon>
        <taxon>Actinomycetota</taxon>
        <taxon>Actinomycetes</taxon>
        <taxon>Propionibacteriales</taxon>
        <taxon>Nocardioidaceae</taxon>
        <taxon>Aeromicrobium</taxon>
    </lineage>
</organism>
<dbReference type="Proteomes" id="UP000316988">
    <property type="component" value="Unassembled WGS sequence"/>
</dbReference>
<dbReference type="InterPro" id="IPR057369">
    <property type="entry name" value="VG15"/>
</dbReference>
<name>A0A554SP43_9ACTN</name>
<dbReference type="EMBL" id="VLNT01000001">
    <property type="protein sequence ID" value="TSD68124.1"/>
    <property type="molecule type" value="Genomic_DNA"/>
</dbReference>
<evidence type="ECO:0008006" key="4">
    <source>
        <dbReference type="Google" id="ProtNLM"/>
    </source>
</evidence>
<reference evidence="2 3" key="1">
    <citation type="submission" date="2019-07" db="EMBL/GenBank/DDBJ databases">
        <authorList>
            <person name="Zhao L.H."/>
        </authorList>
    </citation>
    <scope>NUCLEOTIDE SEQUENCE [LARGE SCALE GENOMIC DNA]</scope>
    <source>
        <strain evidence="2 3">Co35</strain>
    </source>
</reference>
<evidence type="ECO:0000313" key="3">
    <source>
        <dbReference type="Proteomes" id="UP000316988"/>
    </source>
</evidence>
<feature type="region of interest" description="Disordered" evidence="1">
    <location>
        <begin position="260"/>
        <end position="280"/>
    </location>
</feature>
<evidence type="ECO:0000313" key="2">
    <source>
        <dbReference type="EMBL" id="TSD68124.1"/>
    </source>
</evidence>
<accession>A0A554SP43</accession>